<dbReference type="RefSeq" id="WP_117001175.1">
    <property type="nucleotide sequence ID" value="NZ_BMJS01000001.1"/>
</dbReference>
<sequence length="446" mass="51090">MKDTLANLLSLQQELREINKLNELAFFIAHQSKVVIDYQRALVWSSWQNKHIQIRSVSGITRLNKTSPYQLSATEFIDKLITYYAQNSDLQTIDSETSVEAVNKIWLEPLSKYATFYFFRNSRKEIIGGVLLLSNTLPEENEFKQFDWIAHSYKQAWLHLSKPRNIFGQFAYYFKSRKRRIIWLIIIAAFLAMFIRIPQSVLAPATIIAKDPMIITVPMEGVIETVFVKPEQYVTQGEVLFDMDKRDLINANELAQKELATATAKYKTAVQSSYQDIQKRAEIQVLQALMQEKQLEVNYTAHLISESDVKSPINGIAIIDTPNQWFGKPVVTGENVMQVATPEQVEMEIWLPVADAINFNKGDKVKLFLNADPLNPVYGIIDYSSFEATITPSQILAYQVIARINSDQDIPKIGSQGTAKLMGSNVSLFYYLFRKPITTLRQFFGW</sequence>
<dbReference type="GO" id="GO:0030313">
    <property type="term" value="C:cell envelope"/>
    <property type="evidence" value="ECO:0007669"/>
    <property type="project" value="UniProtKB-SubCell"/>
</dbReference>
<dbReference type="EMBL" id="BMJS01000001">
    <property type="protein sequence ID" value="GGF88569.1"/>
    <property type="molecule type" value="Genomic_DNA"/>
</dbReference>
<reference evidence="4" key="2">
    <citation type="submission" date="2020-09" db="EMBL/GenBank/DDBJ databases">
        <authorList>
            <person name="Sun Q."/>
            <person name="Zhou Y."/>
        </authorList>
    </citation>
    <scope>NUCLEOTIDE SEQUENCE</scope>
    <source>
        <strain evidence="4">CGMCC 1.15758</strain>
    </source>
</reference>
<dbReference type="Gene3D" id="2.40.50.100">
    <property type="match status" value="1"/>
</dbReference>
<evidence type="ECO:0000256" key="3">
    <source>
        <dbReference type="SAM" id="Phobius"/>
    </source>
</evidence>
<dbReference type="PANTHER" id="PTHR32347">
    <property type="entry name" value="EFFLUX SYSTEM COMPONENT YKNX-RELATED"/>
    <property type="match status" value="1"/>
</dbReference>
<gene>
    <name evidence="4" type="ORF">GCM10010995_02240</name>
</gene>
<dbReference type="Proteomes" id="UP000636949">
    <property type="component" value="Unassembled WGS sequence"/>
</dbReference>
<evidence type="ECO:0000256" key="2">
    <source>
        <dbReference type="ARBA" id="ARBA00023054"/>
    </source>
</evidence>
<keyword evidence="5" id="KW-1185">Reference proteome</keyword>
<dbReference type="AlphaFoldDB" id="A0A8J2Z2D7"/>
<dbReference type="OrthoDB" id="9763546at2"/>
<evidence type="ECO:0000313" key="4">
    <source>
        <dbReference type="EMBL" id="GGF88569.1"/>
    </source>
</evidence>
<comment type="caution">
    <text evidence="4">The sequence shown here is derived from an EMBL/GenBank/DDBJ whole genome shotgun (WGS) entry which is preliminary data.</text>
</comment>
<keyword evidence="3" id="KW-1133">Transmembrane helix</keyword>
<dbReference type="SUPFAM" id="SSF111369">
    <property type="entry name" value="HlyD-like secretion proteins"/>
    <property type="match status" value="1"/>
</dbReference>
<organism evidence="4 5">
    <name type="scientific">Cysteiniphilum litorale</name>
    <dbReference type="NCBI Taxonomy" id="2056700"/>
    <lineage>
        <taxon>Bacteria</taxon>
        <taxon>Pseudomonadati</taxon>
        <taxon>Pseudomonadota</taxon>
        <taxon>Gammaproteobacteria</taxon>
        <taxon>Thiotrichales</taxon>
        <taxon>Fastidiosibacteraceae</taxon>
        <taxon>Cysteiniphilum</taxon>
    </lineage>
</organism>
<keyword evidence="3" id="KW-0812">Transmembrane</keyword>
<evidence type="ECO:0000256" key="1">
    <source>
        <dbReference type="ARBA" id="ARBA00004196"/>
    </source>
</evidence>
<protein>
    <recommendedName>
        <fullName evidence="6">Membrane fusion protein biotin-lipoyl like domain-containing protein</fullName>
    </recommendedName>
</protein>
<dbReference type="Gene3D" id="1.10.287.470">
    <property type="entry name" value="Helix hairpin bin"/>
    <property type="match status" value="1"/>
</dbReference>
<name>A0A8J2Z2D7_9GAMM</name>
<keyword evidence="2" id="KW-0175">Coiled coil</keyword>
<evidence type="ECO:0008006" key="6">
    <source>
        <dbReference type="Google" id="ProtNLM"/>
    </source>
</evidence>
<dbReference type="PANTHER" id="PTHR32347:SF23">
    <property type="entry name" value="BLL5650 PROTEIN"/>
    <property type="match status" value="1"/>
</dbReference>
<accession>A0A8J2Z2D7</accession>
<keyword evidence="3" id="KW-0472">Membrane</keyword>
<evidence type="ECO:0000313" key="5">
    <source>
        <dbReference type="Proteomes" id="UP000636949"/>
    </source>
</evidence>
<dbReference type="InterPro" id="IPR050465">
    <property type="entry name" value="UPF0194_transport"/>
</dbReference>
<proteinExistence type="predicted"/>
<reference evidence="4" key="1">
    <citation type="journal article" date="2014" name="Int. J. Syst. Evol. Microbiol.">
        <title>Complete genome sequence of Corynebacterium casei LMG S-19264T (=DSM 44701T), isolated from a smear-ripened cheese.</title>
        <authorList>
            <consortium name="US DOE Joint Genome Institute (JGI-PGF)"/>
            <person name="Walter F."/>
            <person name="Albersmeier A."/>
            <person name="Kalinowski J."/>
            <person name="Ruckert C."/>
        </authorList>
    </citation>
    <scope>NUCLEOTIDE SEQUENCE</scope>
    <source>
        <strain evidence="4">CGMCC 1.15758</strain>
    </source>
</reference>
<comment type="subcellular location">
    <subcellularLocation>
        <location evidence="1">Cell envelope</location>
    </subcellularLocation>
</comment>
<feature type="transmembrane region" description="Helical" evidence="3">
    <location>
        <begin position="181"/>
        <end position="198"/>
    </location>
</feature>